<name>A0AB39ABR9_9CAUD</name>
<protein>
    <submittedName>
        <fullName evidence="1">Uncharacterized protein</fullName>
    </submittedName>
</protein>
<evidence type="ECO:0000313" key="1">
    <source>
        <dbReference type="EMBL" id="XDF89621.1"/>
    </source>
</evidence>
<organism evidence="1">
    <name type="scientific">Pectobacterium phage Koroua</name>
    <dbReference type="NCBI Taxonomy" id="3158138"/>
    <lineage>
        <taxon>Viruses</taxon>
        <taxon>Duplodnaviria</taxon>
        <taxon>Heunggongvirae</taxon>
        <taxon>Uroviricota</taxon>
        <taxon>Caudoviricetes</taxon>
    </lineage>
</organism>
<accession>A0AB39ABR9</accession>
<dbReference type="EMBL" id="PQ008972">
    <property type="protein sequence ID" value="XDF89621.1"/>
    <property type="molecule type" value="Genomic_DNA"/>
</dbReference>
<reference evidence="1" key="1">
    <citation type="journal article" date="2024" name="Virus Res.">
        <title>A novel genus of Pectobacterium bacteriophages display broad host range by targeting several species of Danish soft rot isolates.</title>
        <authorList>
            <person name="Pedersen J.S."/>
            <person name="Carstens A.B."/>
            <person name="Rothgard M.M."/>
            <person name="Roy C."/>
            <person name="Viry A."/>
            <person name="Papudeshi B."/>
            <person name="Kot W."/>
            <person name="Hille F."/>
            <person name="Franz C.M.A.P."/>
            <person name="Edwards R."/>
            <person name="Hansen L.H."/>
        </authorList>
    </citation>
    <scope>NUCLEOTIDE SEQUENCE</scope>
</reference>
<reference evidence="1" key="2">
    <citation type="submission" date="2024-07" db="EMBL/GenBank/DDBJ databases">
        <authorList>
            <person name="Pedersen J.S."/>
            <person name="Mulbjerg M.R."/>
            <person name="Carstens A.B."/>
            <person name="Hansen L.H."/>
        </authorList>
    </citation>
    <scope>NUCLEOTIDE SEQUENCE</scope>
</reference>
<gene>
    <name evidence="1" type="ORF">MPJMYLZW_CDS0048</name>
</gene>
<sequence>MTTLTNEWLKTILKDSTDAGLGRSPLHNDEVINIIERLLAAEAQLAELDKQKPADFRWRYGADDHSGPSAWNYISCDRADEFIKRIGDKNKWIEYGYVFDSPVPQAVSQPYTIPGWSLNRAWEIDGLANMTPYQAHKAGYEQCRAAMLGKKQ</sequence>
<proteinExistence type="predicted"/>